<dbReference type="EMBL" id="CP058649">
    <property type="protein sequence ID" value="QUI25516.1"/>
    <property type="molecule type" value="Genomic_DNA"/>
</dbReference>
<keyword evidence="3" id="KW-1185">Reference proteome</keyword>
<feature type="domain" description="YqbQ/XkdQ" evidence="1">
    <location>
        <begin position="25"/>
        <end position="316"/>
    </location>
</feature>
<evidence type="ECO:0000259" key="1">
    <source>
        <dbReference type="Pfam" id="PF24032"/>
    </source>
</evidence>
<protein>
    <recommendedName>
        <fullName evidence="1">YqbQ/XkdQ domain-containing protein</fullName>
    </recommendedName>
</protein>
<dbReference type="InterPro" id="IPR056937">
    <property type="entry name" value="YqbQ/XkdQ"/>
</dbReference>
<dbReference type="AlphaFoldDB" id="A0A8J8MPU3"/>
<reference evidence="2" key="1">
    <citation type="submission" date="2020-07" db="EMBL/GenBank/DDBJ databases">
        <title>Vallitalea pronyensis genome.</title>
        <authorList>
            <person name="Postec A."/>
        </authorList>
    </citation>
    <scope>NUCLEOTIDE SEQUENCE</scope>
    <source>
        <strain evidence="2">FatNI3</strain>
    </source>
</reference>
<gene>
    <name evidence="2" type="ORF">HZI73_25900</name>
</gene>
<dbReference type="Pfam" id="PF24032">
    <property type="entry name" value="YQBQ"/>
    <property type="match status" value="1"/>
</dbReference>
<evidence type="ECO:0000313" key="3">
    <source>
        <dbReference type="Proteomes" id="UP000683246"/>
    </source>
</evidence>
<evidence type="ECO:0000313" key="2">
    <source>
        <dbReference type="EMBL" id="QUI25516.1"/>
    </source>
</evidence>
<dbReference type="RefSeq" id="WP_212696220.1">
    <property type="nucleotide sequence ID" value="NZ_CP058649.1"/>
</dbReference>
<dbReference type="Proteomes" id="UP000683246">
    <property type="component" value="Chromosome"/>
</dbReference>
<dbReference type="KEGG" id="vpy:HZI73_25900"/>
<sequence length="318" mass="36407">MIQLIMQNTSNGAIHDISQLVTELSWDTIRVGKASELSFALVVDKALDISEGSIIYFKKDNRSVFYGYVFKIARSTDDTLRITAYDQLRYLLNKETYIFKNKKAHEILQQIATDFNLRLGTLEDTGYSVPLMVEDGQTLLDMTYKALDHTLINTGDMYVLYDDFGKLTLRHIKNMLSNLIIGDHSLLNSYAYERSIDGDTYNKIKLYKDNKDTGKREVYIVKDSSNISKWGLLQYYEKVNDKLNDAQIRKRAKQLEFVKNRVVKGLSLDCMGDLSVRAGTSIYVDITGLDLKQPFIVDSAKHTFSNQQHTMSLTLKVI</sequence>
<accession>A0A8J8MPU3</accession>
<name>A0A8J8MPU3_9FIRM</name>
<dbReference type="SUPFAM" id="SSF69279">
    <property type="entry name" value="Phage tail proteins"/>
    <property type="match status" value="1"/>
</dbReference>
<proteinExistence type="predicted"/>
<organism evidence="2 3">
    <name type="scientific">Vallitalea pronyensis</name>
    <dbReference type="NCBI Taxonomy" id="1348613"/>
    <lineage>
        <taxon>Bacteria</taxon>
        <taxon>Bacillati</taxon>
        <taxon>Bacillota</taxon>
        <taxon>Clostridia</taxon>
        <taxon>Lachnospirales</taxon>
        <taxon>Vallitaleaceae</taxon>
        <taxon>Vallitalea</taxon>
    </lineage>
</organism>